<evidence type="ECO:0000259" key="9">
    <source>
        <dbReference type="Pfam" id="PF17482"/>
    </source>
</evidence>
<dbReference type="InterPro" id="IPR035089">
    <property type="entry name" value="Phage_sheath_subtilisin"/>
</dbReference>
<evidence type="ECO:0000256" key="4">
    <source>
        <dbReference type="ARBA" id="ARBA00022766"/>
    </source>
</evidence>
<keyword evidence="11" id="KW-1185">Reference proteome</keyword>
<evidence type="ECO:0000259" key="8">
    <source>
        <dbReference type="Pfam" id="PF04984"/>
    </source>
</evidence>
<feature type="domain" description="Tail sheath protein subtilisin-like" evidence="8">
    <location>
        <begin position="468"/>
        <end position="622"/>
    </location>
</feature>
<reference evidence="11" key="1">
    <citation type="submission" date="2014-08" db="EMBL/GenBank/DDBJ databases">
        <authorList>
            <person name="Edwards T."/>
        </authorList>
    </citation>
    <scope>NUCLEOTIDE SEQUENCE [LARGE SCALE GENOMIC DNA]</scope>
</reference>
<evidence type="ECO:0000256" key="3">
    <source>
        <dbReference type="ARBA" id="ARBA00022732"/>
    </source>
</evidence>
<dbReference type="GO" id="GO:0099000">
    <property type="term" value="P:symbiont genome ejection through host cell envelope, contractile tail mechanism"/>
    <property type="evidence" value="ECO:0007669"/>
    <property type="project" value="UniProtKB-KW"/>
</dbReference>
<dbReference type="PANTHER" id="PTHR35861:SF2">
    <property type="entry name" value="FELS-2 PROPHAGE PROTEIN"/>
    <property type="match status" value="1"/>
</dbReference>
<evidence type="ECO:0000256" key="2">
    <source>
        <dbReference type="ARBA" id="ARBA00022595"/>
    </source>
</evidence>
<feature type="domain" description="Tail sheath protein C-terminal" evidence="9">
    <location>
        <begin position="628"/>
        <end position="727"/>
    </location>
</feature>
<accession>A0A0K0KVG8</accession>
<dbReference type="EMBL" id="KM359505">
    <property type="protein sequence ID" value="AIR93441.1"/>
    <property type="molecule type" value="Genomic_DNA"/>
</dbReference>
<keyword evidence="2" id="KW-1162">Viral penetration into host cytoplasm</keyword>
<evidence type="ECO:0000256" key="7">
    <source>
        <dbReference type="ARBA" id="ARBA00023296"/>
    </source>
</evidence>
<sequence length="740" mass="79316">MATPQLSPGVLIREVDLTVGRAENVLDNIGGIAGPFKQGPVDEVTQINTSQSLIDTFGKPQTANAQYEYWMTASSFLSYGGVLKIVRTDDSNLNNANAGVGIASTNAAKIKNFDDYEANFATATNFTYAAKNPGSWANNMKVCFIDNAADQTLGITTDDPSNAGMVIGFGVTTALTDVTIPGAGSTSSFTGYLKGIITGVSTNATTKSSSIDVKIVSRVSSAGTETKIDYAEGDPLKSFEANDTLFFVNNSGINTGGGGATGRSEPVATQVDWYDQQTLGLSNATVFWKSVAPKPTTSNFVQQRSGKNDALHIAVIDDTGSITGIQGNILEKFTNLSKAKDAIADGETGKKIFYKDFLAKNSTQIYAGSNPSAAGDAFHGTNPIINGFTGSGNSPNYTKIAIGDGLWGSDAQGVNFNSIGNVSYTFTGGQDYSSGTGNYTATLGSLLTSYNLFENKDDVAVDFLMMGPGLDTQDQSQAKANLLISIANARKDCIATVSPHRTNVVNVTNTTTQTNNVLKFFSPLSSSSYCVFDSGYKYMFDRFNNEFRFIPCNGDIAGLMVRTGILAFPWFSPAGQQRGILNNAIKLAYSPSKDQRDLLYSSRINPIINQRGAGILLFGDKTGLSYASAFDRINVRRLFLTVEQSLEGAANAQLFELNDANTRSNFVNIVEPFLRDVQAKRGLFDFLVVCDETNNTPDVIDNNEFRADIYLKPTKSINFVTLTFVATRTGVSFEEVVGTV</sequence>
<dbReference type="GO" id="GO:0098027">
    <property type="term" value="C:virus tail, sheath"/>
    <property type="evidence" value="ECO:0007669"/>
    <property type="project" value="UniProtKB-KW"/>
</dbReference>
<proteinExistence type="inferred from homology"/>
<evidence type="ECO:0000256" key="1">
    <source>
        <dbReference type="ARBA" id="ARBA00008005"/>
    </source>
</evidence>
<dbReference type="Pfam" id="PF17482">
    <property type="entry name" value="Phage_sheath_1C"/>
    <property type="match status" value="1"/>
</dbReference>
<keyword evidence="5" id="KW-1229">Viral tail sheath protein</keyword>
<keyword evidence="4" id="KW-1242">Viral contractile tail ejection system</keyword>
<dbReference type="InterPro" id="IPR052042">
    <property type="entry name" value="Tail_sheath_structural"/>
</dbReference>
<evidence type="ECO:0000313" key="11">
    <source>
        <dbReference type="Proteomes" id="UP000207741"/>
    </source>
</evidence>
<dbReference type="RefSeq" id="YP_009213614.1">
    <property type="nucleotide sequence ID" value="NC_028955.1"/>
</dbReference>
<name>A0A0K0KVG8_9CAUD</name>
<evidence type="ECO:0000256" key="5">
    <source>
        <dbReference type="ARBA" id="ARBA00023003"/>
    </source>
</evidence>
<keyword evidence="3" id="KW-1227">Viral tail protein</keyword>
<dbReference type="GeneID" id="26640158"/>
<dbReference type="Gene3D" id="3.40.50.11780">
    <property type="match status" value="2"/>
</dbReference>
<dbReference type="Proteomes" id="UP000207741">
    <property type="component" value="Segment"/>
</dbReference>
<keyword evidence="7" id="KW-1160">Virus entry into host cell</keyword>
<dbReference type="OrthoDB" id="879at10239"/>
<protein>
    <submittedName>
        <fullName evidence="10">Putative tail sheath monomer</fullName>
    </submittedName>
</protein>
<dbReference type="KEGG" id="vg:26640158"/>
<keyword evidence="5" id="KW-0946">Virion</keyword>
<dbReference type="InterPro" id="IPR020287">
    <property type="entry name" value="Tail_sheath_C"/>
</dbReference>
<keyword evidence="6" id="KW-1171">Viral genome ejection through host cell envelope</keyword>
<evidence type="ECO:0000256" key="6">
    <source>
        <dbReference type="ARBA" id="ARBA00023009"/>
    </source>
</evidence>
<dbReference type="Pfam" id="PF04984">
    <property type="entry name" value="Phage_sheath_1"/>
    <property type="match status" value="1"/>
</dbReference>
<comment type="similarity">
    <text evidence="1">Belongs to the myoviridae tail sheath protein family.</text>
</comment>
<organism evidence="10 11">
    <name type="scientific">Prochlorococcus phage P-TIM68</name>
    <dbReference type="NCBI Taxonomy" id="1542477"/>
    <lineage>
        <taxon>Viruses</taxon>
        <taxon>Duplodnaviria</taxon>
        <taxon>Heunggongvirae</taxon>
        <taxon>Uroviricota</taxon>
        <taxon>Caudoviricetes</taxon>
        <taxon>Pantevenvirales</taxon>
        <taxon>Kyanoviridae</taxon>
        <taxon>Haifavirus</taxon>
        <taxon>Haifavirus tim68</taxon>
    </lineage>
</organism>
<dbReference type="PANTHER" id="PTHR35861">
    <property type="match status" value="1"/>
</dbReference>
<evidence type="ECO:0000313" key="10">
    <source>
        <dbReference type="EMBL" id="AIR93441.1"/>
    </source>
</evidence>